<dbReference type="InterPro" id="IPR000182">
    <property type="entry name" value="GNAT_dom"/>
</dbReference>
<evidence type="ECO:0000256" key="2">
    <source>
        <dbReference type="ARBA" id="ARBA00023315"/>
    </source>
</evidence>
<evidence type="ECO:0000313" key="4">
    <source>
        <dbReference type="EMBL" id="GAA0874412.1"/>
    </source>
</evidence>
<dbReference type="InterPro" id="IPR017255">
    <property type="entry name" value="AcTrfase_GNAT_prd"/>
</dbReference>
<evidence type="ECO:0000313" key="5">
    <source>
        <dbReference type="Proteomes" id="UP001501126"/>
    </source>
</evidence>
<dbReference type="InterPro" id="IPR016181">
    <property type="entry name" value="Acyl_CoA_acyltransferase"/>
</dbReference>
<feature type="domain" description="N-acetyltransferase" evidence="3">
    <location>
        <begin position="1"/>
        <end position="147"/>
    </location>
</feature>
<dbReference type="PROSITE" id="PS51186">
    <property type="entry name" value="GNAT"/>
    <property type="match status" value="1"/>
</dbReference>
<dbReference type="SUPFAM" id="SSF55729">
    <property type="entry name" value="Acyl-CoA N-acyltransferases (Nat)"/>
    <property type="match status" value="1"/>
</dbReference>
<dbReference type="EMBL" id="BAAAFH010000003">
    <property type="protein sequence ID" value="GAA0874412.1"/>
    <property type="molecule type" value="Genomic_DNA"/>
</dbReference>
<keyword evidence="5" id="KW-1185">Reference proteome</keyword>
<dbReference type="RefSeq" id="WP_343785310.1">
    <property type="nucleotide sequence ID" value="NZ_BAAAFH010000003.1"/>
</dbReference>
<dbReference type="Proteomes" id="UP001501126">
    <property type="component" value="Unassembled WGS sequence"/>
</dbReference>
<sequence>MKFRRAVPEDSVAIHELIIELAVYEKEPDAVSTTPEQLLIDLFQEKRCFAFVAENEHGKIVGFALYYFGYSTWKGRTIYLEDLYVQPEYRKDGVGGKLFDRVVEEGKRQGAKRMDWQVLEWNTSAIEFYNKKGALLDDEWINGRLFF</sequence>
<organism evidence="4 5">
    <name type="scientific">Wandonia haliotis</name>
    <dbReference type="NCBI Taxonomy" id="574963"/>
    <lineage>
        <taxon>Bacteria</taxon>
        <taxon>Pseudomonadati</taxon>
        <taxon>Bacteroidota</taxon>
        <taxon>Flavobacteriia</taxon>
        <taxon>Flavobacteriales</taxon>
        <taxon>Crocinitomicaceae</taxon>
        <taxon>Wandonia</taxon>
    </lineage>
</organism>
<dbReference type="Pfam" id="PF00583">
    <property type="entry name" value="Acetyltransf_1"/>
    <property type="match status" value="1"/>
</dbReference>
<dbReference type="Gene3D" id="3.40.630.30">
    <property type="match status" value="1"/>
</dbReference>
<dbReference type="PANTHER" id="PTHR10545">
    <property type="entry name" value="DIAMINE N-ACETYLTRANSFERASE"/>
    <property type="match status" value="1"/>
</dbReference>
<accession>A0ABN1MMA4</accession>
<dbReference type="PIRSF" id="PIRSF037663">
    <property type="entry name" value="Acetyltransf_GNAT_prd"/>
    <property type="match status" value="1"/>
</dbReference>
<proteinExistence type="predicted"/>
<gene>
    <name evidence="4" type="ORF">GCM10009118_08200</name>
</gene>
<dbReference type="InterPro" id="IPR051016">
    <property type="entry name" value="Diverse_Substrate_AcTransf"/>
</dbReference>
<comment type="caution">
    <text evidence="4">The sequence shown here is derived from an EMBL/GenBank/DDBJ whole genome shotgun (WGS) entry which is preliminary data.</text>
</comment>
<evidence type="ECO:0000259" key="3">
    <source>
        <dbReference type="PROSITE" id="PS51186"/>
    </source>
</evidence>
<protein>
    <submittedName>
        <fullName evidence="4">GNAT family N-acetyltransferase</fullName>
    </submittedName>
</protein>
<dbReference type="CDD" id="cd04301">
    <property type="entry name" value="NAT_SF"/>
    <property type="match status" value="1"/>
</dbReference>
<dbReference type="PANTHER" id="PTHR10545:SF29">
    <property type="entry name" value="GH14572P-RELATED"/>
    <property type="match status" value="1"/>
</dbReference>
<reference evidence="4 5" key="1">
    <citation type="journal article" date="2019" name="Int. J. Syst. Evol. Microbiol.">
        <title>The Global Catalogue of Microorganisms (GCM) 10K type strain sequencing project: providing services to taxonomists for standard genome sequencing and annotation.</title>
        <authorList>
            <consortium name="The Broad Institute Genomics Platform"/>
            <consortium name="The Broad Institute Genome Sequencing Center for Infectious Disease"/>
            <person name="Wu L."/>
            <person name="Ma J."/>
        </authorList>
    </citation>
    <scope>NUCLEOTIDE SEQUENCE [LARGE SCALE GENOMIC DNA]</scope>
    <source>
        <strain evidence="4 5">JCM 16083</strain>
    </source>
</reference>
<evidence type="ECO:0000256" key="1">
    <source>
        <dbReference type="ARBA" id="ARBA00022679"/>
    </source>
</evidence>
<keyword evidence="2" id="KW-0012">Acyltransferase</keyword>
<name>A0ABN1MMA4_9FLAO</name>
<keyword evidence="1" id="KW-0808">Transferase</keyword>